<evidence type="ECO:0000313" key="3">
    <source>
        <dbReference type="Proteomes" id="UP000238007"/>
    </source>
</evidence>
<dbReference type="Proteomes" id="UP000238007">
    <property type="component" value="Unassembled WGS sequence"/>
</dbReference>
<evidence type="ECO:0000256" key="1">
    <source>
        <dbReference type="SAM" id="Phobius"/>
    </source>
</evidence>
<gene>
    <name evidence="2" type="ORF">CLV80_101103</name>
</gene>
<accession>A0A2T0W4R8</accession>
<comment type="caution">
    <text evidence="2">The sequence shown here is derived from an EMBL/GenBank/DDBJ whole genome shotgun (WGS) entry which is preliminary data.</text>
</comment>
<feature type="transmembrane region" description="Helical" evidence="1">
    <location>
        <begin position="6"/>
        <end position="24"/>
    </location>
</feature>
<organism evidence="2 3">
    <name type="scientific">Yoonia maritima</name>
    <dbReference type="NCBI Taxonomy" id="1435347"/>
    <lineage>
        <taxon>Bacteria</taxon>
        <taxon>Pseudomonadati</taxon>
        <taxon>Pseudomonadota</taxon>
        <taxon>Alphaproteobacteria</taxon>
        <taxon>Rhodobacterales</taxon>
        <taxon>Paracoccaceae</taxon>
        <taxon>Yoonia</taxon>
    </lineage>
</organism>
<dbReference type="AlphaFoldDB" id="A0A2T0W4R8"/>
<proteinExistence type="predicted"/>
<name>A0A2T0W4R8_9RHOB</name>
<keyword evidence="1" id="KW-1133">Transmembrane helix</keyword>
<keyword evidence="1" id="KW-0812">Transmembrane</keyword>
<sequence>MGSITVDIWLLMLGAVSGIAGGLVARGRGRFVKSAIAGAIAVFLVTLLRGQL</sequence>
<evidence type="ECO:0000313" key="2">
    <source>
        <dbReference type="EMBL" id="PRY80252.1"/>
    </source>
</evidence>
<keyword evidence="1" id="KW-0472">Membrane</keyword>
<dbReference type="EMBL" id="PVTP01000001">
    <property type="protein sequence ID" value="PRY80252.1"/>
    <property type="molecule type" value="Genomic_DNA"/>
</dbReference>
<dbReference type="RefSeq" id="WP_165793280.1">
    <property type="nucleotide sequence ID" value="NZ_PVTP01000001.1"/>
</dbReference>
<reference evidence="2 3" key="1">
    <citation type="submission" date="2018-03" db="EMBL/GenBank/DDBJ databases">
        <title>Genomic Encyclopedia of Archaeal and Bacterial Type Strains, Phase II (KMG-II): from individual species to whole genera.</title>
        <authorList>
            <person name="Goeker M."/>
        </authorList>
    </citation>
    <scope>NUCLEOTIDE SEQUENCE [LARGE SCALE GENOMIC DNA]</scope>
    <source>
        <strain evidence="2 3">DSM 101533</strain>
    </source>
</reference>
<protein>
    <submittedName>
        <fullName evidence="2">Uncharacterized protein</fullName>
    </submittedName>
</protein>
<feature type="transmembrane region" description="Helical" evidence="1">
    <location>
        <begin position="31"/>
        <end position="50"/>
    </location>
</feature>
<keyword evidence="3" id="KW-1185">Reference proteome</keyword>